<keyword evidence="6" id="KW-1185">Reference proteome</keyword>
<organism evidence="5 6">
    <name type="scientific">Rhodnius prolixus</name>
    <name type="common">Triatomid bug</name>
    <dbReference type="NCBI Taxonomy" id="13249"/>
    <lineage>
        <taxon>Eukaryota</taxon>
        <taxon>Metazoa</taxon>
        <taxon>Ecdysozoa</taxon>
        <taxon>Arthropoda</taxon>
        <taxon>Hexapoda</taxon>
        <taxon>Insecta</taxon>
        <taxon>Pterygota</taxon>
        <taxon>Neoptera</taxon>
        <taxon>Paraneoptera</taxon>
        <taxon>Hemiptera</taxon>
        <taxon>Heteroptera</taxon>
        <taxon>Panheteroptera</taxon>
        <taxon>Cimicomorpha</taxon>
        <taxon>Reduviidae</taxon>
        <taxon>Triatominae</taxon>
        <taxon>Rhodnius</taxon>
    </lineage>
</organism>
<evidence type="ECO:0000256" key="3">
    <source>
        <dbReference type="ARBA" id="ARBA00023065"/>
    </source>
</evidence>
<dbReference type="STRING" id="13249.T1HLE2"/>
<dbReference type="FunCoup" id="T1HLE2">
    <property type="interactions" value="1551"/>
</dbReference>
<dbReference type="OMA" id="EMIEPAN"/>
<comment type="similarity">
    <text evidence="1">Belongs to the V-ATPase D subunit family.</text>
</comment>
<evidence type="ECO:0000256" key="1">
    <source>
        <dbReference type="ARBA" id="ARBA00005850"/>
    </source>
</evidence>
<dbReference type="Pfam" id="PF01813">
    <property type="entry name" value="ATP-synt_D"/>
    <property type="match status" value="1"/>
</dbReference>
<dbReference type="EMBL" id="ACPB03017679">
    <property type="status" value="NOT_ANNOTATED_CDS"/>
    <property type="molecule type" value="Genomic_DNA"/>
</dbReference>
<evidence type="ECO:0000313" key="5">
    <source>
        <dbReference type="EnsemblMetazoa" id="RPRC004866-PA"/>
    </source>
</evidence>
<keyword evidence="3" id="KW-0406">Ion transport</keyword>
<name>T1HLE2_RHOPR</name>
<comment type="function">
    <text evidence="4">Subunit of the V1 complex of vacuolar(H+)-ATPase (V-ATPase), a multisubunit enzyme composed of a peripheral complex (V1) that hydrolyzes ATP and a membrane integral complex (V0) that translocates protons. V-ATPase is responsible for acidifying and maintaining the pH of intracellular compartments and in some cell types, is targeted to the plasma membrane, where it is responsible for acidifying the extracellular environment.</text>
</comment>
<dbReference type="eggNOG" id="KOG1647">
    <property type="taxonomic scope" value="Eukaryota"/>
</dbReference>
<dbReference type="HOGENOM" id="CLU_069688_0_1_1"/>
<dbReference type="AlphaFoldDB" id="T1HLE2"/>
<dbReference type="EMBL" id="ACPB03017678">
    <property type="status" value="NOT_ANNOTATED_CDS"/>
    <property type="molecule type" value="Genomic_DNA"/>
</dbReference>
<protein>
    <submittedName>
        <fullName evidence="5">Uncharacterized protein</fullName>
    </submittedName>
</protein>
<dbReference type="EnsemblMetazoa" id="RPRC004866-RA">
    <property type="protein sequence ID" value="RPRC004866-PA"/>
    <property type="gene ID" value="RPRC004866"/>
</dbReference>
<evidence type="ECO:0000313" key="6">
    <source>
        <dbReference type="Proteomes" id="UP000015103"/>
    </source>
</evidence>
<dbReference type="InterPro" id="IPR002699">
    <property type="entry name" value="V_ATPase_D"/>
</dbReference>
<dbReference type="PANTHER" id="PTHR11671">
    <property type="entry name" value="V-TYPE ATP SYNTHASE SUBUNIT D"/>
    <property type="match status" value="1"/>
</dbReference>
<evidence type="ECO:0000256" key="4">
    <source>
        <dbReference type="ARBA" id="ARBA00045737"/>
    </source>
</evidence>
<dbReference type="VEuPathDB" id="VectorBase:RPRC004866"/>
<accession>T1HLE2</accession>
<dbReference type="Proteomes" id="UP000015103">
    <property type="component" value="Unassembled WGS sequence"/>
</dbReference>
<dbReference type="InParanoid" id="T1HLE2"/>
<proteinExistence type="inferred from homology"/>
<dbReference type="GO" id="GO:0046961">
    <property type="term" value="F:proton-transporting ATPase activity, rotational mechanism"/>
    <property type="evidence" value="ECO:0007669"/>
    <property type="project" value="InterPro"/>
</dbReference>
<dbReference type="NCBIfam" id="TIGR00309">
    <property type="entry name" value="V_ATPase_subD"/>
    <property type="match status" value="1"/>
</dbReference>
<sequence>MQLNTILQLRDIGVTLPVFESYQDGTDTYELAGLARGGQQLAKLKKNYQAAIKLLVELASLQTSFVTLDEVIKLTNRRVNAIEHVIIPRIERTLAYIISELDELEREEFYRLKKIQDKKRIARVKAEKAKLSLVEHASNILEEHDEDLLF</sequence>
<reference evidence="5" key="1">
    <citation type="submission" date="2015-05" db="UniProtKB">
        <authorList>
            <consortium name="EnsemblMetazoa"/>
        </authorList>
    </citation>
    <scope>IDENTIFICATION</scope>
</reference>
<keyword evidence="2" id="KW-0813">Transport</keyword>
<dbReference type="Gene3D" id="1.10.287.3240">
    <property type="match status" value="1"/>
</dbReference>
<evidence type="ECO:0000256" key="2">
    <source>
        <dbReference type="ARBA" id="ARBA00022448"/>
    </source>
</evidence>